<dbReference type="Proteomes" id="UP001176941">
    <property type="component" value="Chromosome 6"/>
</dbReference>
<feature type="region of interest" description="Disordered" evidence="1">
    <location>
        <begin position="221"/>
        <end position="255"/>
    </location>
</feature>
<name>A0ABN8ZTH3_RANTA</name>
<keyword evidence="3" id="KW-1185">Reference proteome</keyword>
<sequence length="495" mass="53050">MSTAGAVPGRRGLHRPGGGRVQPGSSPPPPPTAAVSSREVGRPFRWRRLGVHGRECSRRGHCFQDAREPRREGVHASRLPPPTPAPPPTRPPRAWPAAPGGPPRLAALTLAAGRSRGASARVASLSPLALARNVGLSYEHPRRPLRKTVYWLRTAAVEGREGEVLERPNRSNGGWSPHATPSLASELASSEDPALNWSKRSALHLAFPEATPRLEGASVLAGSHRPAPEPGDFHHPASETRRRRRFPAPGLPEGGASEREALAAASLSSVKSAVQSALSFGMLEACHVQCRFRCACAQKELINAVAVAMGTGGYQNGLVIRSLLAARQALAPRSRPASRESRHHPGHPPVCARWLERTPKRKCPRVPHQSSTELAGLLKGPAQSSGEQNWDRCPNPQQLQGKCPEECVVLIQGSSVSRLDGGNGLRSVPPTSPPWQEVPKERSFSCSPLGSFPHISWLQAHLGEASPRRLSLRCQLEKPATTEGQDGGWAVTGPL</sequence>
<feature type="compositionally biased region" description="Basic and acidic residues" evidence="1">
    <location>
        <begin position="62"/>
        <end position="75"/>
    </location>
</feature>
<feature type="region of interest" description="Disordered" evidence="1">
    <location>
        <begin position="331"/>
        <end position="351"/>
    </location>
</feature>
<dbReference type="EMBL" id="OX459942">
    <property type="protein sequence ID" value="CAI9177280.1"/>
    <property type="molecule type" value="Genomic_DNA"/>
</dbReference>
<proteinExistence type="predicted"/>
<feature type="region of interest" description="Disordered" evidence="1">
    <location>
        <begin position="163"/>
        <end position="187"/>
    </location>
</feature>
<organism evidence="2 3">
    <name type="scientific">Rangifer tarandus platyrhynchus</name>
    <name type="common">Svalbard reindeer</name>
    <dbReference type="NCBI Taxonomy" id="3082113"/>
    <lineage>
        <taxon>Eukaryota</taxon>
        <taxon>Metazoa</taxon>
        <taxon>Chordata</taxon>
        <taxon>Craniata</taxon>
        <taxon>Vertebrata</taxon>
        <taxon>Euteleostomi</taxon>
        <taxon>Mammalia</taxon>
        <taxon>Eutheria</taxon>
        <taxon>Laurasiatheria</taxon>
        <taxon>Artiodactyla</taxon>
        <taxon>Ruminantia</taxon>
        <taxon>Pecora</taxon>
        <taxon>Cervidae</taxon>
        <taxon>Odocoileinae</taxon>
        <taxon>Rangifer</taxon>
    </lineage>
</organism>
<feature type="compositionally biased region" description="Pro residues" evidence="1">
    <location>
        <begin position="79"/>
        <end position="101"/>
    </location>
</feature>
<gene>
    <name evidence="2" type="ORF">MRATA1EN1_LOCUS26242</name>
</gene>
<evidence type="ECO:0000256" key="1">
    <source>
        <dbReference type="SAM" id="MobiDB-lite"/>
    </source>
</evidence>
<protein>
    <submittedName>
        <fullName evidence="2">Uncharacterized protein</fullName>
    </submittedName>
</protein>
<accession>A0ABN8ZTH3</accession>
<evidence type="ECO:0000313" key="2">
    <source>
        <dbReference type="EMBL" id="CAI9177280.1"/>
    </source>
</evidence>
<feature type="compositionally biased region" description="Basic and acidic residues" evidence="1">
    <location>
        <begin position="231"/>
        <end position="240"/>
    </location>
</feature>
<reference evidence="2" key="1">
    <citation type="submission" date="2023-04" db="EMBL/GenBank/DDBJ databases">
        <authorList>
            <consortium name="ELIXIR-Norway"/>
        </authorList>
    </citation>
    <scope>NUCLEOTIDE SEQUENCE [LARGE SCALE GENOMIC DNA]</scope>
</reference>
<feature type="region of interest" description="Disordered" evidence="1">
    <location>
        <begin position="62"/>
        <end position="101"/>
    </location>
</feature>
<evidence type="ECO:0000313" key="3">
    <source>
        <dbReference type="Proteomes" id="UP001176941"/>
    </source>
</evidence>
<feature type="region of interest" description="Disordered" evidence="1">
    <location>
        <begin position="1"/>
        <end position="44"/>
    </location>
</feature>